<name>A0A2P6S473_ROSCH</name>
<dbReference type="Gene3D" id="3.30.420.10">
    <property type="entry name" value="Ribonuclease H-like superfamily/Ribonuclease H"/>
    <property type="match status" value="1"/>
</dbReference>
<dbReference type="Proteomes" id="UP000238479">
    <property type="component" value="Chromosome 2"/>
</dbReference>
<dbReference type="EMBL" id="PDCK01000040">
    <property type="protein sequence ID" value="PRQ53465.1"/>
    <property type="molecule type" value="Genomic_DNA"/>
</dbReference>
<dbReference type="GO" id="GO:0003964">
    <property type="term" value="F:RNA-directed DNA polymerase activity"/>
    <property type="evidence" value="ECO:0007669"/>
    <property type="project" value="UniProtKB-KW"/>
</dbReference>
<keyword evidence="4" id="KW-0808">Transferase</keyword>
<feature type="compositionally biased region" description="Low complexity" evidence="2">
    <location>
        <begin position="166"/>
        <end position="175"/>
    </location>
</feature>
<keyword evidence="1" id="KW-0064">Aspartyl protease</keyword>
<keyword evidence="4" id="KW-0695">RNA-directed DNA polymerase</keyword>
<dbReference type="EC" id="2.7.7.49" evidence="4"/>
<keyword evidence="1" id="KW-0645">Protease</keyword>
<dbReference type="Pfam" id="PF07727">
    <property type="entry name" value="RVT_2"/>
    <property type="match status" value="1"/>
</dbReference>
<protein>
    <submittedName>
        <fullName evidence="4">Putative RNA-directed DNA polymerase</fullName>
        <ecNumber evidence="4">2.7.7.49</ecNumber>
    </submittedName>
</protein>
<evidence type="ECO:0000259" key="3">
    <source>
        <dbReference type="PROSITE" id="PS50994"/>
    </source>
</evidence>
<feature type="domain" description="Integrase catalytic" evidence="3">
    <location>
        <begin position="426"/>
        <end position="600"/>
    </location>
</feature>
<keyword evidence="1" id="KW-0378">Hydrolase</keyword>
<dbReference type="GO" id="GO:0003676">
    <property type="term" value="F:nucleic acid binding"/>
    <property type="evidence" value="ECO:0007669"/>
    <property type="project" value="InterPro"/>
</dbReference>
<feature type="compositionally biased region" description="Polar residues" evidence="2">
    <location>
        <begin position="184"/>
        <end position="200"/>
    </location>
</feature>
<dbReference type="Gramene" id="PRQ53465">
    <property type="protein sequence ID" value="PRQ53465"/>
    <property type="gene ID" value="RchiOBHm_Chr2g0166821"/>
</dbReference>
<feature type="region of interest" description="Disordered" evidence="2">
    <location>
        <begin position="95"/>
        <end position="118"/>
    </location>
</feature>
<dbReference type="Pfam" id="PF22936">
    <property type="entry name" value="Pol_BBD"/>
    <property type="match status" value="1"/>
</dbReference>
<dbReference type="InterPro" id="IPR043502">
    <property type="entry name" value="DNA/RNA_pol_sf"/>
</dbReference>
<organism evidence="4 5">
    <name type="scientific">Rosa chinensis</name>
    <name type="common">China rose</name>
    <dbReference type="NCBI Taxonomy" id="74649"/>
    <lineage>
        <taxon>Eukaryota</taxon>
        <taxon>Viridiplantae</taxon>
        <taxon>Streptophyta</taxon>
        <taxon>Embryophyta</taxon>
        <taxon>Tracheophyta</taxon>
        <taxon>Spermatophyta</taxon>
        <taxon>Magnoliopsida</taxon>
        <taxon>eudicotyledons</taxon>
        <taxon>Gunneridae</taxon>
        <taxon>Pentapetalae</taxon>
        <taxon>rosids</taxon>
        <taxon>fabids</taxon>
        <taxon>Rosales</taxon>
        <taxon>Rosaceae</taxon>
        <taxon>Rosoideae</taxon>
        <taxon>Rosoideae incertae sedis</taxon>
        <taxon>Rosa</taxon>
    </lineage>
</organism>
<dbReference type="PROSITE" id="PS50994">
    <property type="entry name" value="INTEGRASE"/>
    <property type="match status" value="1"/>
</dbReference>
<dbReference type="PANTHER" id="PTHR11439">
    <property type="entry name" value="GAG-POL-RELATED RETROTRANSPOSON"/>
    <property type="match status" value="1"/>
</dbReference>
<dbReference type="InterPro" id="IPR025724">
    <property type="entry name" value="GAG-pre-integrase_dom"/>
</dbReference>
<dbReference type="OMA" id="MISCEEN"/>
<accession>A0A2P6S473</accession>
<proteinExistence type="predicted"/>
<dbReference type="InterPro" id="IPR013103">
    <property type="entry name" value="RVT_2"/>
</dbReference>
<feature type="region of interest" description="Disordered" evidence="2">
    <location>
        <begin position="673"/>
        <end position="692"/>
    </location>
</feature>
<evidence type="ECO:0000313" key="4">
    <source>
        <dbReference type="EMBL" id="PRQ53465.1"/>
    </source>
</evidence>
<dbReference type="SUPFAM" id="SSF56672">
    <property type="entry name" value="DNA/RNA polymerases"/>
    <property type="match status" value="1"/>
</dbReference>
<feature type="region of interest" description="Disordered" evidence="2">
    <location>
        <begin position="701"/>
        <end position="758"/>
    </location>
</feature>
<reference evidence="4 5" key="1">
    <citation type="journal article" date="2018" name="Nat. Genet.">
        <title>The Rosa genome provides new insights in the design of modern roses.</title>
        <authorList>
            <person name="Bendahmane M."/>
        </authorList>
    </citation>
    <scope>NUCLEOTIDE SEQUENCE [LARGE SCALE GENOMIC DNA]</scope>
    <source>
        <strain evidence="5">cv. Old Blush</strain>
    </source>
</reference>
<sequence length="1350" mass="152314">MKKIWQELDILDPLKLKDADSITYMANRVTKHRVYFFLAGLDPHLDGVRSRILNSKPLPSIEETYSQVSAEHNRLKKMMSDTKYEGSAMVAQYQPPHLRSSQPPPSSSSSWKASSPGSMKCTHCKSTGHLVETCFHLHGFPEWWGEHISRKEAQAKEVQGKARSFKPSSNNNPKSYRSKGKPQVSLQIASPELSSSTTSDEPPHSVHSGNSTFAFMTTSGTPCSLLSSNSAFNWKDMWIIDSGATDHMTNNPSNIHHLTPVRRSGVTNANGDSYPITGAGSVTLTKSITLDTVLLVPSLSHNLLSVKQITKQFYCCVILYPWCCIFQDILTGEIIGRGIEKGGLYYMEMTTAGNRRISEVHHIQKKPSTDEEQIWLWHKRLGHPSFGYLQTLFPLLFQHNKPSDFKCNTCILGKSHRVTFPLSSNKSISPFDLVHSDVWGPCPATPSGMKWFVLFVDDCTRMSWIYLLRNKSDVFPVFQTFHAMIQTQFQTPIKVLRSDKGGEYVNHPFHQYLATHGIVHQTTCPQTPQQNGVAERKNRHILEVARSMLIGAHMPESFWGDAILTTAYLINRLPTQALQSTAKETSPPPQTPIQALASHLPLPPTHALDPKIFGCVAYVHIHRNQRTKLDACAEKCIFIGYASTQKGYRCYSPTTKRTYVSMDVTFHEHDLHFSPKPTIQGENDIEEERSSGDCLCPPLEPMDIQEHGNTERSNQLPTSEMAAEHGNQLPTPESAVRDISSPSTTPSTPMLPEDDPEVINNPVFECHDNVNSMPNTEIESSDIIGVHKLPFRKNRGQPKVQYEPDPKAKAKYPISNYMSSHRLSKSYASFVFHLSAIIIPNKVQDALSNPKWTKAMEDEMEALQKNHTWELVPKPAGKRAVGCRWIYTLKYAADGTLDRYKARLVAKGYTQTYGIDYQETFAPVAKMNTVRVLLSLAANLDWPLKQFDVKNAFLHGDLKEEVYMDLPPGYSLPSQAGMVCKLKKSLYGLKQSPRAWFGRFSQSMKQFGYKQSNSDHTLFLKHRKDKLTALIIYVDDMIVTGNDPEEVKKLEAHLSSVFEMKDLGGLKYFLGIEVARSKEGIALSQRKYVVDLLIETGLLACRPADTPMEQNHKLAEYPDQVPTNKERYQRLVGKLIYLSHTRPDIAYAVSVVSQFMHAPSEDHMEAVHRILRYLKTNPGKGIMFSKNNHTDIAGYTDADWAGSITDRRSTSGYFTFVGGNLVTWRSKKQKVVARSSAEAEYRGMAHGVCEMLWLRHLMKDLGFKPKYAMNLYCDNKAAIDIAHNPVQHDRTKHVEVDRHFIKEKLESETINMPHVRTEDQLADILTKAVSGKVFHSSLDKLGMRDIYSPT</sequence>
<feature type="region of interest" description="Disordered" evidence="2">
    <location>
        <begin position="154"/>
        <end position="211"/>
    </location>
</feature>
<keyword evidence="4" id="KW-0548">Nucleotidyltransferase</keyword>
<dbReference type="InterPro" id="IPR057670">
    <property type="entry name" value="SH3_retrovirus"/>
</dbReference>
<keyword evidence="5" id="KW-1185">Reference proteome</keyword>
<dbReference type="InterPro" id="IPR054722">
    <property type="entry name" value="PolX-like_BBD"/>
</dbReference>
<comment type="caution">
    <text evidence="4">The sequence shown here is derived from an EMBL/GenBank/DDBJ whole genome shotgun (WGS) entry which is preliminary data.</text>
</comment>
<dbReference type="GO" id="GO:0015074">
    <property type="term" value="P:DNA integration"/>
    <property type="evidence" value="ECO:0007669"/>
    <property type="project" value="InterPro"/>
</dbReference>
<dbReference type="Pfam" id="PF25597">
    <property type="entry name" value="SH3_retrovirus"/>
    <property type="match status" value="1"/>
</dbReference>
<gene>
    <name evidence="4" type="ORF">RchiOBHm_Chr2g0166821</name>
</gene>
<dbReference type="Pfam" id="PF00665">
    <property type="entry name" value="rve"/>
    <property type="match status" value="1"/>
</dbReference>
<dbReference type="CDD" id="cd09272">
    <property type="entry name" value="RNase_HI_RT_Ty1"/>
    <property type="match status" value="1"/>
</dbReference>
<dbReference type="Pfam" id="PF13976">
    <property type="entry name" value="gag_pre-integrs"/>
    <property type="match status" value="1"/>
</dbReference>
<evidence type="ECO:0000313" key="5">
    <source>
        <dbReference type="Proteomes" id="UP000238479"/>
    </source>
</evidence>
<dbReference type="PANTHER" id="PTHR11439:SF467">
    <property type="entry name" value="INTEGRASE CATALYTIC DOMAIN-CONTAINING PROTEIN"/>
    <property type="match status" value="1"/>
</dbReference>
<dbReference type="InterPro" id="IPR012337">
    <property type="entry name" value="RNaseH-like_sf"/>
</dbReference>
<dbReference type="SUPFAM" id="SSF53098">
    <property type="entry name" value="Ribonuclease H-like"/>
    <property type="match status" value="1"/>
</dbReference>
<dbReference type="InterPro" id="IPR036397">
    <property type="entry name" value="RNaseH_sf"/>
</dbReference>
<evidence type="ECO:0000256" key="2">
    <source>
        <dbReference type="SAM" id="MobiDB-lite"/>
    </source>
</evidence>
<evidence type="ECO:0000256" key="1">
    <source>
        <dbReference type="ARBA" id="ARBA00022750"/>
    </source>
</evidence>
<dbReference type="InterPro" id="IPR001584">
    <property type="entry name" value="Integrase_cat-core"/>
</dbReference>
<dbReference type="GO" id="GO:0004190">
    <property type="term" value="F:aspartic-type endopeptidase activity"/>
    <property type="evidence" value="ECO:0007669"/>
    <property type="project" value="UniProtKB-KW"/>
</dbReference>
<dbReference type="STRING" id="74649.A0A2P6S473"/>